<reference evidence="3" key="1">
    <citation type="journal article" date="2019" name="Int. J. Syst. Evol. Microbiol.">
        <title>The Global Catalogue of Microorganisms (GCM) 10K type strain sequencing project: providing services to taxonomists for standard genome sequencing and annotation.</title>
        <authorList>
            <consortium name="The Broad Institute Genomics Platform"/>
            <consortium name="The Broad Institute Genome Sequencing Center for Infectious Disease"/>
            <person name="Wu L."/>
            <person name="Ma J."/>
        </authorList>
    </citation>
    <scope>NUCLEOTIDE SEQUENCE [LARGE SCALE GENOMIC DNA]</scope>
    <source>
        <strain evidence="3">KACC 13778</strain>
    </source>
</reference>
<gene>
    <name evidence="2" type="ORF">ACFPKY_19225</name>
</gene>
<feature type="transmembrane region" description="Helical" evidence="1">
    <location>
        <begin position="107"/>
        <end position="128"/>
    </location>
</feature>
<evidence type="ECO:0000313" key="3">
    <source>
        <dbReference type="Proteomes" id="UP001595956"/>
    </source>
</evidence>
<dbReference type="EMBL" id="JBHSMD010000006">
    <property type="protein sequence ID" value="MFC5495252.1"/>
    <property type="molecule type" value="Genomic_DNA"/>
</dbReference>
<proteinExistence type="predicted"/>
<feature type="transmembrane region" description="Helical" evidence="1">
    <location>
        <begin position="75"/>
        <end position="100"/>
    </location>
</feature>
<name>A0ABW0N5M6_9ACTN</name>
<keyword evidence="1" id="KW-1133">Transmembrane helix</keyword>
<keyword evidence="1" id="KW-0812">Transmembrane</keyword>
<feature type="transmembrane region" description="Helical" evidence="1">
    <location>
        <begin position="186"/>
        <end position="203"/>
    </location>
</feature>
<organism evidence="2 3">
    <name type="scientific">Nocardioides caricicola</name>
    <dbReference type="NCBI Taxonomy" id="634770"/>
    <lineage>
        <taxon>Bacteria</taxon>
        <taxon>Bacillati</taxon>
        <taxon>Actinomycetota</taxon>
        <taxon>Actinomycetes</taxon>
        <taxon>Propionibacteriales</taxon>
        <taxon>Nocardioidaceae</taxon>
        <taxon>Nocardioides</taxon>
    </lineage>
</organism>
<dbReference type="RefSeq" id="WP_345173507.1">
    <property type="nucleotide sequence ID" value="NZ_BAABFQ010000005.1"/>
</dbReference>
<keyword evidence="3" id="KW-1185">Reference proteome</keyword>
<keyword evidence="1" id="KW-0472">Membrane</keyword>
<evidence type="ECO:0000256" key="1">
    <source>
        <dbReference type="SAM" id="Phobius"/>
    </source>
</evidence>
<feature type="transmembrane region" description="Helical" evidence="1">
    <location>
        <begin position="160"/>
        <end position="179"/>
    </location>
</feature>
<dbReference type="Proteomes" id="UP001595956">
    <property type="component" value="Unassembled WGS sequence"/>
</dbReference>
<accession>A0ABW0N5M6</accession>
<protein>
    <recommendedName>
        <fullName evidence="4">DUF4386 family protein</fullName>
    </recommendedName>
</protein>
<evidence type="ECO:0008006" key="4">
    <source>
        <dbReference type="Google" id="ProtNLM"/>
    </source>
</evidence>
<sequence>MNEIRLGAGVLDPKPTPTAPVLSGAVPLRRRLLAVAAVVSPLALSAQYALDPTGMLPRDNPEALLSAIAAEPGQYLASTVVFLLGIITLVAWALTLFAALRDRMPKLAATTATMLTLAAIGGAGFAGLRLAACSFVDDGEVTPGAVEIWERLQTGPVFNVLTPLLAMTILGSLLAGVALIRARSEVTVWAGPLYLVGFVLGSGEFPVAFSVAGGLLQAVAVLLVARLAVKPSRNR</sequence>
<comment type="caution">
    <text evidence="2">The sequence shown here is derived from an EMBL/GenBank/DDBJ whole genome shotgun (WGS) entry which is preliminary data.</text>
</comment>
<feature type="transmembrane region" description="Helical" evidence="1">
    <location>
        <begin position="32"/>
        <end position="50"/>
    </location>
</feature>
<evidence type="ECO:0000313" key="2">
    <source>
        <dbReference type="EMBL" id="MFC5495252.1"/>
    </source>
</evidence>
<feature type="transmembrane region" description="Helical" evidence="1">
    <location>
        <begin position="209"/>
        <end position="229"/>
    </location>
</feature>